<dbReference type="Pfam" id="PF12697">
    <property type="entry name" value="Abhydrolase_6"/>
    <property type="match status" value="1"/>
</dbReference>
<keyword evidence="3" id="KW-1185">Reference proteome</keyword>
<evidence type="ECO:0000259" key="1">
    <source>
        <dbReference type="Pfam" id="PF12697"/>
    </source>
</evidence>
<dbReference type="EC" id="3.1.1.85" evidence="2"/>
<dbReference type="InterPro" id="IPR029058">
    <property type="entry name" value="AB_hydrolase_fold"/>
</dbReference>
<accession>A0A1Y5RXR3</accession>
<organism evidence="2 3">
    <name type="scientific">Palleronia marisminoris</name>
    <dbReference type="NCBI Taxonomy" id="315423"/>
    <lineage>
        <taxon>Bacteria</taxon>
        <taxon>Pseudomonadati</taxon>
        <taxon>Pseudomonadota</taxon>
        <taxon>Alphaproteobacteria</taxon>
        <taxon>Rhodobacterales</taxon>
        <taxon>Roseobacteraceae</taxon>
        <taxon>Palleronia</taxon>
    </lineage>
</organism>
<dbReference type="Gene3D" id="3.40.50.1820">
    <property type="entry name" value="alpha/beta hydrolase"/>
    <property type="match status" value="1"/>
</dbReference>
<dbReference type="InterPro" id="IPR050266">
    <property type="entry name" value="AB_hydrolase_sf"/>
</dbReference>
<dbReference type="PANTHER" id="PTHR43798">
    <property type="entry name" value="MONOACYLGLYCEROL LIPASE"/>
    <property type="match status" value="1"/>
</dbReference>
<gene>
    <name evidence="2" type="primary">bioH</name>
    <name evidence="2" type="ORF">PAM7066_01115</name>
</gene>
<protein>
    <submittedName>
        <fullName evidence="2">Pimeloyl-[acyl-carrier protein] methyl ester esterase</fullName>
        <ecNumber evidence="2">3.1.1.85</ecNumber>
    </submittedName>
</protein>
<dbReference type="GO" id="GO:0016020">
    <property type="term" value="C:membrane"/>
    <property type="evidence" value="ECO:0007669"/>
    <property type="project" value="TreeGrafter"/>
</dbReference>
<dbReference type="SUPFAM" id="SSF53474">
    <property type="entry name" value="alpha/beta-Hydrolases"/>
    <property type="match status" value="1"/>
</dbReference>
<dbReference type="Proteomes" id="UP000193870">
    <property type="component" value="Unassembled WGS sequence"/>
</dbReference>
<dbReference type="PANTHER" id="PTHR43798:SF33">
    <property type="entry name" value="HYDROLASE, PUTATIVE (AFU_ORTHOLOGUE AFUA_2G14860)-RELATED"/>
    <property type="match status" value="1"/>
</dbReference>
<proteinExistence type="predicted"/>
<evidence type="ECO:0000313" key="3">
    <source>
        <dbReference type="Proteomes" id="UP000193870"/>
    </source>
</evidence>
<name>A0A1Y5RXR3_9RHOB</name>
<evidence type="ECO:0000313" key="2">
    <source>
        <dbReference type="EMBL" id="SLN27978.1"/>
    </source>
</evidence>
<dbReference type="PRINTS" id="PR00111">
    <property type="entry name" value="ABHYDROLASE"/>
</dbReference>
<dbReference type="EMBL" id="FWFV01000002">
    <property type="protein sequence ID" value="SLN27978.1"/>
    <property type="molecule type" value="Genomic_DNA"/>
</dbReference>
<dbReference type="OrthoDB" id="9804723at2"/>
<reference evidence="2 3" key="1">
    <citation type="submission" date="2017-03" db="EMBL/GenBank/DDBJ databases">
        <authorList>
            <person name="Afonso C.L."/>
            <person name="Miller P.J."/>
            <person name="Scott M.A."/>
            <person name="Spackman E."/>
            <person name="Goraichik I."/>
            <person name="Dimitrov K.M."/>
            <person name="Suarez D.L."/>
            <person name="Swayne D.E."/>
        </authorList>
    </citation>
    <scope>NUCLEOTIDE SEQUENCE [LARGE SCALE GENOMIC DNA]</scope>
    <source>
        <strain evidence="2 3">CECT 7066</strain>
    </source>
</reference>
<dbReference type="RefSeq" id="WP_085853129.1">
    <property type="nucleotide sequence ID" value="NZ_FOPF01000002.1"/>
</dbReference>
<dbReference type="InterPro" id="IPR000073">
    <property type="entry name" value="AB_hydrolase_1"/>
</dbReference>
<sequence>MPSETRAGIDTHWIEVGEGPRPALLLHCSLASARSLRPVMERLDDPSVAISLPGHGQSADWHGSGDYVARATDVAETFCDGPCDIVGHSLGAVVALSLMVRRPDLVRRVVLIEPVLFAAAAGDEAHDEYRQDHAAIMEAIAKGEREAATRAFTGIWGASQSWDTLPQPMRKAMTDRIHLVAATAPALDEDANGLLGPGRLEAVTAPTLLIRGGRSHPVIPAIFDTLSRRLPDVRDAVVPGAGHMAPITHPKEVASLVQAHLRAA</sequence>
<dbReference type="GO" id="GO:0090499">
    <property type="term" value="F:pimelyl-[acyl-carrier protein] methyl ester esterase activity"/>
    <property type="evidence" value="ECO:0007669"/>
    <property type="project" value="UniProtKB-EC"/>
</dbReference>
<feature type="domain" description="AB hydrolase-1" evidence="1">
    <location>
        <begin position="24"/>
        <end position="255"/>
    </location>
</feature>
<dbReference type="STRING" id="315423.SAMN04488020_102166"/>
<dbReference type="AlphaFoldDB" id="A0A1Y5RXR3"/>
<keyword evidence="2" id="KW-0378">Hydrolase</keyword>